<dbReference type="Gene3D" id="1.20.58.1610">
    <property type="entry name" value="NADH:ubiquinone/plastoquinone oxidoreductase, chain 3"/>
    <property type="match status" value="1"/>
</dbReference>
<feature type="transmembrane region" description="Helical" evidence="9">
    <location>
        <begin position="45"/>
        <end position="68"/>
    </location>
</feature>
<dbReference type="InterPro" id="IPR038430">
    <property type="entry name" value="NDAH_ubi_oxred_su3_sf"/>
</dbReference>
<dbReference type="Pfam" id="PF00507">
    <property type="entry name" value="Oxidored_q4"/>
    <property type="match status" value="1"/>
</dbReference>
<evidence type="ECO:0000313" key="10">
    <source>
        <dbReference type="EMBL" id="APH07730.1"/>
    </source>
</evidence>
<proteinExistence type="inferred from homology"/>
<comment type="catalytic activity">
    <reaction evidence="8 9">
        <text>a ubiquinone + NADH + 5 H(+)(in) = a ubiquinol + NAD(+) + 4 H(+)(out)</text>
        <dbReference type="Rhea" id="RHEA:29091"/>
        <dbReference type="Rhea" id="RHEA-COMP:9565"/>
        <dbReference type="Rhea" id="RHEA-COMP:9566"/>
        <dbReference type="ChEBI" id="CHEBI:15378"/>
        <dbReference type="ChEBI" id="CHEBI:16389"/>
        <dbReference type="ChEBI" id="CHEBI:17976"/>
        <dbReference type="ChEBI" id="CHEBI:57540"/>
        <dbReference type="ChEBI" id="CHEBI:57945"/>
        <dbReference type="EC" id="7.1.1.2"/>
    </reaction>
</comment>
<keyword evidence="9" id="KW-0249">Electron transport</keyword>
<dbReference type="InterPro" id="IPR000440">
    <property type="entry name" value="NADH_UbQ/plastoQ_OxRdtase_su3"/>
</dbReference>
<keyword evidence="9" id="KW-0520">NAD</keyword>
<evidence type="ECO:0000256" key="5">
    <source>
        <dbReference type="ARBA" id="ARBA00022692"/>
    </source>
</evidence>
<comment type="similarity">
    <text evidence="2 9">Belongs to the complex I subunit 3 family.</text>
</comment>
<gene>
    <name evidence="10" type="primary">ND3</name>
</gene>
<dbReference type="EMBL" id="KX108947">
    <property type="protein sequence ID" value="APH07730.1"/>
    <property type="molecule type" value="Genomic_DNA"/>
</dbReference>
<sequence length="107" mass="12370">MYLLMLALGLVVGYMFLFVRSLNGPGGYKSFECGMSRLMVKGSYFSLRFFMLCLLFLLMDLELVLLVYSPILVSVKVECMVVFSLILWVFVLGTIWEWWIGSIDWSL</sequence>
<geneLocation type="mitochondrion" evidence="10"/>
<reference evidence="10" key="1">
    <citation type="submission" date="2016-04" db="EMBL/GenBank/DDBJ databases">
        <title>The complete mitochondrial genome of Acanthosentis cheni (Acanthocephala: Quadrigyridae).</title>
        <authorList>
            <person name="Song R."/>
        </authorList>
    </citation>
    <scope>NUCLEOTIDE SEQUENCE</scope>
</reference>
<dbReference type="GO" id="GO:0008137">
    <property type="term" value="F:NADH dehydrogenase (ubiquinone) activity"/>
    <property type="evidence" value="ECO:0007669"/>
    <property type="project" value="UniProtKB-UniRule"/>
</dbReference>
<evidence type="ECO:0000256" key="2">
    <source>
        <dbReference type="ARBA" id="ARBA00008472"/>
    </source>
</evidence>
<keyword evidence="9 10" id="KW-0496">Mitochondrion</keyword>
<dbReference type="EC" id="7.1.1.2" evidence="9"/>
<evidence type="ECO:0000256" key="8">
    <source>
        <dbReference type="ARBA" id="ARBA00049551"/>
    </source>
</evidence>
<keyword evidence="6 9" id="KW-1133">Transmembrane helix</keyword>
<keyword evidence="4 9" id="KW-0813">Transport</keyword>
<name>A0A1W5PZ17_9BILA</name>
<feature type="transmembrane region" description="Helical" evidence="9">
    <location>
        <begin position="80"/>
        <end position="100"/>
    </location>
</feature>
<evidence type="ECO:0000256" key="6">
    <source>
        <dbReference type="ARBA" id="ARBA00022989"/>
    </source>
</evidence>
<evidence type="ECO:0000256" key="9">
    <source>
        <dbReference type="RuleBase" id="RU003640"/>
    </source>
</evidence>
<organism evidence="10">
    <name type="scientific">Acanthogyrus cheni</name>
    <dbReference type="NCBI Taxonomy" id="1381719"/>
    <lineage>
        <taxon>Eukaryota</taxon>
        <taxon>Metazoa</taxon>
        <taxon>Spiralia</taxon>
        <taxon>Lophotrochozoa</taxon>
        <taxon>Acanthocephala</taxon>
        <taxon>Eoacanthocephala</taxon>
        <taxon>Gyracanthocephala</taxon>
        <taxon>Quadrigyridae</taxon>
        <taxon>Acanthogyrus</taxon>
    </lineage>
</organism>
<evidence type="ECO:0000256" key="3">
    <source>
        <dbReference type="ARBA" id="ARBA00021007"/>
    </source>
</evidence>
<keyword evidence="7 9" id="KW-0472">Membrane</keyword>
<evidence type="ECO:0000256" key="4">
    <source>
        <dbReference type="ARBA" id="ARBA00022448"/>
    </source>
</evidence>
<comment type="function">
    <text evidence="9">Core subunit of the mitochondrial membrane respiratory chain NADH dehydrogenase (Complex I) which catalyzes electron transfer from NADH through the respiratory chain, using ubiquinone as an electron acceptor. Essential for the catalytic activity of complex I.</text>
</comment>
<dbReference type="AlphaFoldDB" id="A0A1W5PZ17"/>
<evidence type="ECO:0000256" key="7">
    <source>
        <dbReference type="ARBA" id="ARBA00023136"/>
    </source>
</evidence>
<protein>
    <recommendedName>
        <fullName evidence="3 9">NADH-ubiquinone oxidoreductase chain 3</fullName>
        <ecNumber evidence="9">7.1.1.2</ecNumber>
    </recommendedName>
</protein>
<keyword evidence="9" id="KW-0830">Ubiquinone</keyword>
<dbReference type="GO" id="GO:0031966">
    <property type="term" value="C:mitochondrial membrane"/>
    <property type="evidence" value="ECO:0007669"/>
    <property type="project" value="UniProtKB-SubCell"/>
</dbReference>
<keyword evidence="5 9" id="KW-0812">Transmembrane</keyword>
<keyword evidence="9" id="KW-0679">Respiratory chain</keyword>
<comment type="subcellular location">
    <subcellularLocation>
        <location evidence="1">Membrane</location>
    </subcellularLocation>
    <subcellularLocation>
        <location evidence="9">Mitochondrion membrane</location>
        <topology evidence="9">Multi-pass membrane protein</topology>
    </subcellularLocation>
</comment>
<accession>A0A1W5PZ17</accession>
<keyword evidence="9" id="KW-1278">Translocase</keyword>
<evidence type="ECO:0000256" key="1">
    <source>
        <dbReference type="ARBA" id="ARBA00004370"/>
    </source>
</evidence>